<feature type="transmembrane region" description="Helical" evidence="1">
    <location>
        <begin position="21"/>
        <end position="41"/>
    </location>
</feature>
<evidence type="ECO:0000313" key="4">
    <source>
        <dbReference type="Proteomes" id="UP000679749"/>
    </source>
</evidence>
<feature type="transmembrane region" description="Helical" evidence="1">
    <location>
        <begin position="47"/>
        <end position="67"/>
    </location>
</feature>
<dbReference type="EMBL" id="JAGYPF010000007">
    <property type="protein sequence ID" value="MBS4216408.1"/>
    <property type="molecule type" value="Genomic_DNA"/>
</dbReference>
<name>A0A942UD01_9BACI</name>
<dbReference type="RefSeq" id="WP_213120937.1">
    <property type="nucleotide sequence ID" value="NZ_JAGYPF010000007.1"/>
</dbReference>
<reference evidence="3" key="1">
    <citation type="submission" date="2021-05" db="EMBL/GenBank/DDBJ databases">
        <title>Novel Bacillus species.</title>
        <authorList>
            <person name="Liu G."/>
        </authorList>
    </citation>
    <scope>NUCLEOTIDE SEQUENCE</scope>
    <source>
        <strain evidence="3">FJAT-49825</strain>
    </source>
</reference>
<accession>A0A942UD01</accession>
<keyword evidence="1" id="KW-0812">Transmembrane</keyword>
<dbReference type="AlphaFoldDB" id="A0A942UD01"/>
<dbReference type="InterPro" id="IPR005182">
    <property type="entry name" value="YdbS-like_PH"/>
</dbReference>
<keyword evidence="1" id="KW-0472">Membrane</keyword>
<keyword evidence="1" id="KW-1133">Transmembrane helix</keyword>
<proteinExistence type="predicted"/>
<gene>
    <name evidence="3" type="ORF">KHA99_28735</name>
</gene>
<feature type="domain" description="YdbS-like PH" evidence="2">
    <location>
        <begin position="72"/>
        <end position="147"/>
    </location>
</feature>
<dbReference type="PANTHER" id="PTHR34473">
    <property type="entry name" value="UPF0699 TRANSMEMBRANE PROTEIN YDBS"/>
    <property type="match status" value="1"/>
</dbReference>
<evidence type="ECO:0000256" key="1">
    <source>
        <dbReference type="SAM" id="Phobius"/>
    </source>
</evidence>
<evidence type="ECO:0000259" key="2">
    <source>
        <dbReference type="Pfam" id="PF03703"/>
    </source>
</evidence>
<dbReference type="Proteomes" id="UP000679749">
    <property type="component" value="Unassembled WGS sequence"/>
</dbReference>
<dbReference type="Pfam" id="PF03703">
    <property type="entry name" value="bPH_2"/>
    <property type="match status" value="1"/>
</dbReference>
<sequence>MQTEPQKRISVSALKVWRISGVIKAAIEWAIAVTAIIIIHIFNGPLWVSVILIAIAIILTYLHIFLFPSIRWKRWRYEVREEEIDTLEGIFIISRTLVPMVRVQHVDTVQGPILRKYKLASVIVHTAATAHEIPALEESEAEELRFYISKLARVAEDDV</sequence>
<dbReference type="PANTHER" id="PTHR34473:SF2">
    <property type="entry name" value="UPF0699 TRANSMEMBRANE PROTEIN YDBT"/>
    <property type="match status" value="1"/>
</dbReference>
<organism evidence="3 4">
    <name type="scientific">Neobacillus rhizophilus</name>
    <dbReference type="NCBI Taxonomy" id="2833579"/>
    <lineage>
        <taxon>Bacteria</taxon>
        <taxon>Bacillati</taxon>
        <taxon>Bacillota</taxon>
        <taxon>Bacilli</taxon>
        <taxon>Bacillales</taxon>
        <taxon>Bacillaceae</taxon>
        <taxon>Neobacillus</taxon>
    </lineage>
</organism>
<comment type="caution">
    <text evidence="3">The sequence shown here is derived from an EMBL/GenBank/DDBJ whole genome shotgun (WGS) entry which is preliminary data.</text>
</comment>
<keyword evidence="4" id="KW-1185">Reference proteome</keyword>
<protein>
    <submittedName>
        <fullName evidence="3">PH domain-containing protein</fullName>
    </submittedName>
</protein>
<evidence type="ECO:0000313" key="3">
    <source>
        <dbReference type="EMBL" id="MBS4216408.1"/>
    </source>
</evidence>